<dbReference type="eggNOG" id="COG4249">
    <property type="taxonomic scope" value="Bacteria"/>
</dbReference>
<dbReference type="NCBIfam" id="TIGR00254">
    <property type="entry name" value="GGDEF"/>
    <property type="match status" value="1"/>
</dbReference>
<comment type="caution">
    <text evidence="3">The sequence shown here is derived from an EMBL/GenBank/DDBJ whole genome shotgun (WGS) entry which is preliminary data.</text>
</comment>
<name>A3IRT7_9CHRO</name>
<dbReference type="Proteomes" id="UP000003781">
    <property type="component" value="Unassembled WGS sequence"/>
</dbReference>
<dbReference type="PANTHER" id="PTHR45138:SF9">
    <property type="entry name" value="DIGUANYLATE CYCLASE DGCM-RELATED"/>
    <property type="match status" value="1"/>
</dbReference>
<dbReference type="GO" id="GO:0052621">
    <property type="term" value="F:diguanylate cyclase activity"/>
    <property type="evidence" value="ECO:0007669"/>
    <property type="project" value="TreeGrafter"/>
</dbReference>
<dbReference type="InterPro" id="IPR050469">
    <property type="entry name" value="Diguanylate_Cyclase"/>
</dbReference>
<dbReference type="InterPro" id="IPR027417">
    <property type="entry name" value="P-loop_NTPase"/>
</dbReference>
<gene>
    <name evidence="3" type="ORF">CY0110_30191</name>
</gene>
<dbReference type="PANTHER" id="PTHR45138">
    <property type="entry name" value="REGULATORY COMPONENTS OF SENSORY TRANSDUCTION SYSTEM"/>
    <property type="match status" value="1"/>
</dbReference>
<dbReference type="CDD" id="cd01949">
    <property type="entry name" value="GGDEF"/>
    <property type="match status" value="1"/>
</dbReference>
<dbReference type="Gene3D" id="3.40.50.1460">
    <property type="match status" value="1"/>
</dbReference>
<dbReference type="FunFam" id="3.30.70.270:FF:000001">
    <property type="entry name" value="Diguanylate cyclase domain protein"/>
    <property type="match status" value="1"/>
</dbReference>
<sequence>MTMGIAIYNELELFLTKKANNQPALIYFTGHGFTICDRLGREKGFLATSNCKVTVKDNQIIKQDNALPLEDLNYLIEQANLSELVLLLDACHSGNFIETHLIQKSLQMFEYRKNYYLITASRFFETAKTIKKEDHSVFSCAVIEGLSESNKDETGKISCDRLFDFVNTKIGGKLQTPMRMGIGGSITLVKHPLSNSEAIPEIEPIRDNNGEIVCPYQGLNVFTAKEKVFFFGRQRLTENIKQKLENFGVIPIIGASGSGKSSVVYAGVMAWLEVDNQEWCILPTIKPGIEPLSELRRVFKDYVSLDEVELKEIIEDEEREMSNIIEFLPNSKKCFLFIDQFEEIFTICRSEDDRRRFIELITDFRNKNEQNIVIAIAMRADFLDRCLQYQSLCEIIQHQAIYMPPLEGKDRQDIIIKPAERQGYRIESDLLLQLLSDVGRKQGFLPLLEFALLLLWEKRDEDNKVLTLDAYKKLGEERSPLTPLNQRKNDVSKTGLTKALNIYAEKVYNYQDFNRDNPQKERTEIEKELIKLIFLRLIRTNNQEQDTRQRQPKEILLNIANEDEEKQKILEKLIYGKQGLVNARLLVTGSDISSKNIHSVWVDLVHEALIEGWQRFKRWREEDRDLLRLSERLEDQRQQWLKNPIDENLMMGGLLMQVRQQWEKLQPYLLYPTEAAEFYRESDEYEQEQREKREELEIKLQKMSRLTYLDGLTETYNRRFFQQELQKQYQLTKENSSLLCLILADIDYFKHYNDTYGHLQGDECLKRVAKTLKYIMNSYQDSSVCRFGGEEFTIILPNTSSSESEKIGEKILKAVHQLKIPHKNSPIKPYVTLSLGIATVNSNQLLESFSMQDLIMEADNALYQAKQQGQGC</sequence>
<keyword evidence="1" id="KW-0175">Coiled coil</keyword>
<dbReference type="EMBL" id="AAXW01000020">
    <property type="protein sequence ID" value="EAZ90788.1"/>
    <property type="molecule type" value="Genomic_DNA"/>
</dbReference>
<dbReference type="AlphaFoldDB" id="A3IRT7"/>
<dbReference type="SMART" id="SM00267">
    <property type="entry name" value="GGDEF"/>
    <property type="match status" value="1"/>
</dbReference>
<accession>A3IRT7</accession>
<proteinExistence type="predicted"/>
<dbReference type="InterPro" id="IPR000160">
    <property type="entry name" value="GGDEF_dom"/>
</dbReference>
<dbReference type="Pfam" id="PF20703">
    <property type="entry name" value="nSTAND1"/>
    <property type="match status" value="1"/>
</dbReference>
<dbReference type="GO" id="GO:0043709">
    <property type="term" value="P:cell adhesion involved in single-species biofilm formation"/>
    <property type="evidence" value="ECO:0007669"/>
    <property type="project" value="TreeGrafter"/>
</dbReference>
<dbReference type="GO" id="GO:1902201">
    <property type="term" value="P:negative regulation of bacterial-type flagellum-dependent cell motility"/>
    <property type="evidence" value="ECO:0007669"/>
    <property type="project" value="TreeGrafter"/>
</dbReference>
<dbReference type="OrthoDB" id="414840at2"/>
<dbReference type="PROSITE" id="PS50887">
    <property type="entry name" value="GGDEF"/>
    <property type="match status" value="1"/>
</dbReference>
<evidence type="ECO:0000313" key="3">
    <source>
        <dbReference type="EMBL" id="EAZ90788.1"/>
    </source>
</evidence>
<dbReference type="eggNOG" id="COG3706">
    <property type="taxonomic scope" value="Bacteria"/>
</dbReference>
<dbReference type="InterPro" id="IPR043128">
    <property type="entry name" value="Rev_trsase/Diguanyl_cyclase"/>
</dbReference>
<dbReference type="SUPFAM" id="SSF52540">
    <property type="entry name" value="P-loop containing nucleoside triphosphate hydrolases"/>
    <property type="match status" value="1"/>
</dbReference>
<keyword evidence="4" id="KW-1185">Reference proteome</keyword>
<feature type="coiled-coil region" evidence="1">
    <location>
        <begin position="675"/>
        <end position="706"/>
    </location>
</feature>
<reference evidence="3 4" key="1">
    <citation type="submission" date="2007-03" db="EMBL/GenBank/DDBJ databases">
        <authorList>
            <person name="Stal L."/>
            <person name="Ferriera S."/>
            <person name="Johnson J."/>
            <person name="Kravitz S."/>
            <person name="Beeson K."/>
            <person name="Sutton G."/>
            <person name="Rogers Y.-H."/>
            <person name="Friedman R."/>
            <person name="Frazier M."/>
            <person name="Venter J.C."/>
        </authorList>
    </citation>
    <scope>NUCLEOTIDE SEQUENCE [LARGE SCALE GENOMIC DNA]</scope>
    <source>
        <strain evidence="3 4">CCY0110</strain>
    </source>
</reference>
<protein>
    <submittedName>
        <fullName evidence="3">Peptidase C14, caspase catalytic subunit p20</fullName>
    </submittedName>
</protein>
<feature type="domain" description="GGDEF" evidence="2">
    <location>
        <begin position="737"/>
        <end position="872"/>
    </location>
</feature>
<evidence type="ECO:0000256" key="1">
    <source>
        <dbReference type="SAM" id="Coils"/>
    </source>
</evidence>
<dbReference type="InterPro" id="IPR049052">
    <property type="entry name" value="nSTAND1"/>
</dbReference>
<dbReference type="eggNOG" id="COG1672">
    <property type="taxonomic scope" value="Bacteria"/>
</dbReference>
<dbReference type="Gene3D" id="3.30.70.270">
    <property type="match status" value="1"/>
</dbReference>
<organism evidence="3 4">
    <name type="scientific">Crocosphaera chwakensis CCY0110</name>
    <dbReference type="NCBI Taxonomy" id="391612"/>
    <lineage>
        <taxon>Bacteria</taxon>
        <taxon>Bacillati</taxon>
        <taxon>Cyanobacteriota</taxon>
        <taxon>Cyanophyceae</taxon>
        <taxon>Oscillatoriophycideae</taxon>
        <taxon>Chroococcales</taxon>
        <taxon>Aphanothecaceae</taxon>
        <taxon>Crocosphaera</taxon>
        <taxon>Crocosphaera chwakensis</taxon>
    </lineage>
</organism>
<dbReference type="Gene3D" id="3.40.50.300">
    <property type="entry name" value="P-loop containing nucleotide triphosphate hydrolases"/>
    <property type="match status" value="1"/>
</dbReference>
<dbReference type="Pfam" id="PF00990">
    <property type="entry name" value="GGDEF"/>
    <property type="match status" value="1"/>
</dbReference>
<dbReference type="InterPro" id="IPR029787">
    <property type="entry name" value="Nucleotide_cyclase"/>
</dbReference>
<evidence type="ECO:0000313" key="4">
    <source>
        <dbReference type="Proteomes" id="UP000003781"/>
    </source>
</evidence>
<evidence type="ECO:0000259" key="2">
    <source>
        <dbReference type="PROSITE" id="PS50887"/>
    </source>
</evidence>
<dbReference type="GO" id="GO:0005886">
    <property type="term" value="C:plasma membrane"/>
    <property type="evidence" value="ECO:0007669"/>
    <property type="project" value="TreeGrafter"/>
</dbReference>
<dbReference type="SUPFAM" id="SSF55073">
    <property type="entry name" value="Nucleotide cyclase"/>
    <property type="match status" value="1"/>
</dbReference>